<organism evidence="1">
    <name type="scientific">hydrothermal vent metagenome</name>
    <dbReference type="NCBI Taxonomy" id="652676"/>
    <lineage>
        <taxon>unclassified sequences</taxon>
        <taxon>metagenomes</taxon>
        <taxon>ecological metagenomes</taxon>
    </lineage>
</organism>
<proteinExistence type="predicted"/>
<dbReference type="EMBL" id="UOFH01000220">
    <property type="protein sequence ID" value="VAW62476.1"/>
    <property type="molecule type" value="Genomic_DNA"/>
</dbReference>
<reference evidence="1" key="1">
    <citation type="submission" date="2018-06" db="EMBL/GenBank/DDBJ databases">
        <authorList>
            <person name="Zhirakovskaya E."/>
        </authorList>
    </citation>
    <scope>NUCLEOTIDE SEQUENCE</scope>
</reference>
<name>A0A3B0Y216_9ZZZZ</name>
<protein>
    <submittedName>
        <fullName evidence="1">Uncharacterized protein</fullName>
    </submittedName>
</protein>
<dbReference type="AlphaFoldDB" id="A0A3B0Y216"/>
<accession>A0A3B0Y216</accession>
<evidence type="ECO:0000313" key="1">
    <source>
        <dbReference type="EMBL" id="VAW62476.1"/>
    </source>
</evidence>
<gene>
    <name evidence="1" type="ORF">MNBD_GAMMA08-429</name>
</gene>
<sequence length="33" mass="3717">MPAISLNLFNNKVLLLAVFISTSNDAKLKREKK</sequence>